<sequence>MEGNQLFMFFWHSYALNANVFAAAKTSDDAKRFIIERCRKDVLRTLELYKKDPSNDFIDIEVPELKAPSSLASGYYRIRASTRDNEIQVLVDALVKVLIKELDEFDPMQFPVDEGNTFFL</sequence>
<protein>
    <submittedName>
        <fullName evidence="1">Uncharacterized protein</fullName>
    </submittedName>
</protein>
<gene>
    <name evidence="1" type="ORF">Satyrvirus28_2</name>
</gene>
<name>A0A3G5AGB8_9VIRU</name>
<evidence type="ECO:0000313" key="1">
    <source>
        <dbReference type="EMBL" id="AYV85644.1"/>
    </source>
</evidence>
<reference evidence="1" key="1">
    <citation type="submission" date="2018-10" db="EMBL/GenBank/DDBJ databases">
        <title>Hidden diversity of soil giant viruses.</title>
        <authorList>
            <person name="Schulz F."/>
            <person name="Alteio L."/>
            <person name="Goudeau D."/>
            <person name="Ryan E.M."/>
            <person name="Malmstrom R.R."/>
            <person name="Blanchard J."/>
            <person name="Woyke T."/>
        </authorList>
    </citation>
    <scope>NUCLEOTIDE SEQUENCE</scope>
    <source>
        <strain evidence="1">SAV1</strain>
    </source>
</reference>
<proteinExistence type="predicted"/>
<dbReference type="EMBL" id="MK072464">
    <property type="protein sequence ID" value="AYV85644.1"/>
    <property type="molecule type" value="Genomic_DNA"/>
</dbReference>
<accession>A0A3G5AGB8</accession>
<organism evidence="1">
    <name type="scientific">Satyrvirus sp</name>
    <dbReference type="NCBI Taxonomy" id="2487771"/>
    <lineage>
        <taxon>Viruses</taxon>
        <taxon>Varidnaviria</taxon>
        <taxon>Bamfordvirae</taxon>
        <taxon>Nucleocytoviricota</taxon>
        <taxon>Megaviricetes</taxon>
        <taxon>Imitervirales</taxon>
        <taxon>Mimiviridae</taxon>
        <taxon>Megamimivirinae</taxon>
    </lineage>
</organism>